<dbReference type="AlphaFoldDB" id="A0A2U2MY30"/>
<feature type="domain" description="Glycosyltransferase subfamily 4-like N-terminal" evidence="4">
    <location>
        <begin position="10"/>
        <end position="161"/>
    </location>
</feature>
<dbReference type="Pfam" id="PF13439">
    <property type="entry name" value="Glyco_transf_4"/>
    <property type="match status" value="1"/>
</dbReference>
<sequence>MTTPYPPQVFGGARVTTHEFCRLLKARGHEVAVLCQIAHGDRLWLKNRLRSRLTGSKFPEDRSQDYSVYRGWQPVAGVSEVARRFAPDVAVANAGFTGSVVHAFVKNGVPAIAQVSTVEFDRMGAPFPQSPQVAYTANSEFTAGRIREALDQDCTVIPPLVIPESYTGCEGGDSVLHVNPRRLKGIDITLGLAERRPDIPFHIVEAWGSSEETHHHRDRAASLPNVTWHDSVSDMRPLYRRARLVIAPSRWPEAWGRVATEAQVSGTPVLASNRGGLPEAVGPGGMLLDPDAGLDAWERALSKLWDDHARYDVLSSAARAHAARPEIQPEILVARFEDVLAQHCRAATRRI</sequence>
<dbReference type="RefSeq" id="WP_109679673.1">
    <property type="nucleotide sequence ID" value="NZ_CP086615.1"/>
</dbReference>
<dbReference type="InterPro" id="IPR001296">
    <property type="entry name" value="Glyco_trans_1"/>
</dbReference>
<dbReference type="PANTHER" id="PTHR12526:SF510">
    <property type="entry name" value="D-INOSITOL 3-PHOSPHATE GLYCOSYLTRANSFERASE"/>
    <property type="match status" value="1"/>
</dbReference>
<accession>A0A2U2MY30</accession>
<dbReference type="PANTHER" id="PTHR12526">
    <property type="entry name" value="GLYCOSYLTRANSFERASE"/>
    <property type="match status" value="1"/>
</dbReference>
<evidence type="ECO:0000259" key="3">
    <source>
        <dbReference type="Pfam" id="PF00534"/>
    </source>
</evidence>
<reference evidence="5 6" key="1">
    <citation type="submission" date="2018-05" db="EMBL/GenBank/DDBJ databases">
        <title>Spiribacter halobius sp. nov., a moderately halophilic bacterium isolated from marine solar saltern.</title>
        <authorList>
            <person name="Zheng W.-S."/>
            <person name="Lu D.-C."/>
            <person name="Du Z.-J."/>
        </authorList>
    </citation>
    <scope>NUCLEOTIDE SEQUENCE [LARGE SCALE GENOMIC DNA]</scope>
    <source>
        <strain evidence="5 6">E85</strain>
    </source>
</reference>
<organism evidence="5 6">
    <name type="scientific">Sediminicurvatus halobius</name>
    <dbReference type="NCBI Taxonomy" id="2182432"/>
    <lineage>
        <taxon>Bacteria</taxon>
        <taxon>Pseudomonadati</taxon>
        <taxon>Pseudomonadota</taxon>
        <taxon>Gammaproteobacteria</taxon>
        <taxon>Chromatiales</taxon>
        <taxon>Ectothiorhodospiraceae</taxon>
        <taxon>Sediminicurvatus</taxon>
    </lineage>
</organism>
<evidence type="ECO:0000313" key="6">
    <source>
        <dbReference type="Proteomes" id="UP000245474"/>
    </source>
</evidence>
<protein>
    <submittedName>
        <fullName evidence="5">Glycosyl transferase family 1</fullName>
    </submittedName>
</protein>
<proteinExistence type="predicted"/>
<evidence type="ECO:0000313" key="5">
    <source>
        <dbReference type="EMBL" id="PWG61693.1"/>
    </source>
</evidence>
<dbReference type="EMBL" id="QFFI01000028">
    <property type="protein sequence ID" value="PWG61693.1"/>
    <property type="molecule type" value="Genomic_DNA"/>
</dbReference>
<keyword evidence="1" id="KW-0328">Glycosyltransferase</keyword>
<dbReference type="GO" id="GO:1901135">
    <property type="term" value="P:carbohydrate derivative metabolic process"/>
    <property type="evidence" value="ECO:0007669"/>
    <property type="project" value="UniProtKB-ARBA"/>
</dbReference>
<evidence type="ECO:0000256" key="2">
    <source>
        <dbReference type="ARBA" id="ARBA00022679"/>
    </source>
</evidence>
<dbReference type="GO" id="GO:0016757">
    <property type="term" value="F:glycosyltransferase activity"/>
    <property type="evidence" value="ECO:0007669"/>
    <property type="project" value="UniProtKB-KW"/>
</dbReference>
<dbReference type="Proteomes" id="UP000245474">
    <property type="component" value="Unassembled WGS sequence"/>
</dbReference>
<evidence type="ECO:0000256" key="1">
    <source>
        <dbReference type="ARBA" id="ARBA00022676"/>
    </source>
</evidence>
<feature type="domain" description="Glycosyl transferase family 1" evidence="3">
    <location>
        <begin position="184"/>
        <end position="320"/>
    </location>
</feature>
<dbReference type="Pfam" id="PF00534">
    <property type="entry name" value="Glycos_transf_1"/>
    <property type="match status" value="1"/>
</dbReference>
<keyword evidence="2 5" id="KW-0808">Transferase</keyword>
<name>A0A2U2MY30_9GAMM</name>
<keyword evidence="6" id="KW-1185">Reference proteome</keyword>
<gene>
    <name evidence="5" type="ORF">DEM34_15140</name>
</gene>
<dbReference type="Gene3D" id="3.40.50.2000">
    <property type="entry name" value="Glycogen Phosphorylase B"/>
    <property type="match status" value="2"/>
</dbReference>
<dbReference type="SUPFAM" id="SSF53756">
    <property type="entry name" value="UDP-Glycosyltransferase/glycogen phosphorylase"/>
    <property type="match status" value="1"/>
</dbReference>
<comment type="caution">
    <text evidence="5">The sequence shown here is derived from an EMBL/GenBank/DDBJ whole genome shotgun (WGS) entry which is preliminary data.</text>
</comment>
<dbReference type="InterPro" id="IPR028098">
    <property type="entry name" value="Glyco_trans_4-like_N"/>
</dbReference>
<evidence type="ECO:0000259" key="4">
    <source>
        <dbReference type="Pfam" id="PF13439"/>
    </source>
</evidence>